<dbReference type="GO" id="GO:0000139">
    <property type="term" value="C:Golgi membrane"/>
    <property type="evidence" value="ECO:0007669"/>
    <property type="project" value="TreeGrafter"/>
</dbReference>
<dbReference type="InterPro" id="IPR012936">
    <property type="entry name" value="Erv_C"/>
</dbReference>
<evidence type="ECO:0000313" key="12">
    <source>
        <dbReference type="Proteomes" id="UP000887116"/>
    </source>
</evidence>
<comment type="caution">
    <text evidence="11">The sequence shown here is derived from an EMBL/GenBank/DDBJ whole genome shotgun (WGS) entry which is preliminary data.</text>
</comment>
<evidence type="ECO:0000256" key="1">
    <source>
        <dbReference type="ARBA" id="ARBA00004257"/>
    </source>
</evidence>
<feature type="transmembrane region" description="Helical" evidence="8">
    <location>
        <begin position="354"/>
        <end position="375"/>
    </location>
</feature>
<dbReference type="PANTHER" id="PTHR10984">
    <property type="entry name" value="ENDOPLASMIC RETICULUM-GOLGI INTERMEDIATE COMPARTMENT PROTEIN"/>
    <property type="match status" value="1"/>
</dbReference>
<feature type="domain" description="Endoplasmic reticulum vesicle transporter C-terminal" evidence="9">
    <location>
        <begin position="158"/>
        <end position="376"/>
    </location>
</feature>
<dbReference type="GO" id="GO:0006890">
    <property type="term" value="P:retrograde vesicle-mediated transport, Golgi to endoplasmic reticulum"/>
    <property type="evidence" value="ECO:0007669"/>
    <property type="project" value="TreeGrafter"/>
</dbReference>
<name>A0A8X6HE01_TRICU</name>
<dbReference type="InterPro" id="IPR039542">
    <property type="entry name" value="Erv_N"/>
</dbReference>
<evidence type="ECO:0000256" key="6">
    <source>
        <dbReference type="ARBA" id="ARBA00023136"/>
    </source>
</evidence>
<sequence>MLLERTKISEHIRKFDAYPKTLEDFRVKTFAGAAVTIVSAVIITLLFISELNYYLTSEVTEELFVDVSRSEKLRINIDVTFPNVMCDFLSIDAMDVSGEQQINLEHNIYKRKLDQNGKPIEKPEKERKYFIFTQKVGSSEVKNVTIPPTLDPNRCESCYGAEIPPRNCCNTCEEVQDAYRMKGWAVPDVNNFEQCKREGWIKKIESVDKEGCQIFGYLDVNRVAGNFHIAPGKTFTQHHVHVHDLQQFAASQFNLTHKIRHLSFGRSIPGKTNPLDGTIQVAEVGAMMFQYYVKIVPTMYARADGQTLHTNQFAVTRHQKQVSTLFGDQGLPGLFVIYELAPLMIKYGEKEKSFFHFLTSVCAIVGGVFTVAGMIDSAIYHSSKVIQKIELGKVS</sequence>
<dbReference type="AlphaFoldDB" id="A0A8X6HE01"/>
<proteinExistence type="inferred from homology"/>
<organism evidence="11 12">
    <name type="scientific">Trichonephila clavata</name>
    <name type="common">Joro spider</name>
    <name type="synonym">Nephila clavata</name>
    <dbReference type="NCBI Taxonomy" id="2740835"/>
    <lineage>
        <taxon>Eukaryota</taxon>
        <taxon>Metazoa</taxon>
        <taxon>Ecdysozoa</taxon>
        <taxon>Arthropoda</taxon>
        <taxon>Chelicerata</taxon>
        <taxon>Arachnida</taxon>
        <taxon>Araneae</taxon>
        <taxon>Araneomorphae</taxon>
        <taxon>Entelegynae</taxon>
        <taxon>Araneoidea</taxon>
        <taxon>Nephilidae</taxon>
        <taxon>Trichonephila</taxon>
    </lineage>
</organism>
<dbReference type="PANTHER" id="PTHR10984:SF25">
    <property type="entry name" value="ENDOPLASMIC RETICULUM-GOLGI INTERMEDIATE COMPARTMENT PROTEIN 3"/>
    <property type="match status" value="1"/>
</dbReference>
<keyword evidence="12" id="KW-1185">Reference proteome</keyword>
<feature type="transmembrane region" description="Helical" evidence="8">
    <location>
        <begin position="29"/>
        <end position="48"/>
    </location>
</feature>
<dbReference type="EMBL" id="BMAO01015357">
    <property type="protein sequence ID" value="GFR01324.1"/>
    <property type="molecule type" value="Genomic_DNA"/>
</dbReference>
<evidence type="ECO:0000256" key="8">
    <source>
        <dbReference type="SAM" id="Phobius"/>
    </source>
</evidence>
<reference evidence="11" key="1">
    <citation type="submission" date="2020-07" db="EMBL/GenBank/DDBJ databases">
        <title>Multicomponent nature underlies the extraordinary mechanical properties of spider dragline silk.</title>
        <authorList>
            <person name="Kono N."/>
            <person name="Nakamura H."/>
            <person name="Mori M."/>
            <person name="Yoshida Y."/>
            <person name="Ohtoshi R."/>
            <person name="Malay A.D."/>
            <person name="Moran D.A.P."/>
            <person name="Tomita M."/>
            <person name="Numata K."/>
            <person name="Arakawa K."/>
        </authorList>
    </citation>
    <scope>NUCLEOTIDE SEQUENCE</scope>
</reference>
<feature type="domain" description="Endoplasmic reticulum vesicle transporter N-terminal" evidence="10">
    <location>
        <begin position="12"/>
        <end position="101"/>
    </location>
</feature>
<dbReference type="Pfam" id="PF07970">
    <property type="entry name" value="COPIIcoated_ERV"/>
    <property type="match status" value="1"/>
</dbReference>
<accession>A0A8X6HE01</accession>
<dbReference type="GO" id="GO:0005789">
    <property type="term" value="C:endoplasmic reticulum membrane"/>
    <property type="evidence" value="ECO:0007669"/>
    <property type="project" value="TreeGrafter"/>
</dbReference>
<dbReference type="InterPro" id="IPR045888">
    <property type="entry name" value="Erv"/>
</dbReference>
<evidence type="ECO:0000259" key="9">
    <source>
        <dbReference type="Pfam" id="PF07970"/>
    </source>
</evidence>
<evidence type="ECO:0000313" key="11">
    <source>
        <dbReference type="EMBL" id="GFR01324.1"/>
    </source>
</evidence>
<evidence type="ECO:0000256" key="5">
    <source>
        <dbReference type="ARBA" id="ARBA00022989"/>
    </source>
</evidence>
<comment type="similarity">
    <text evidence="3">Belongs to the ERGIC family.</text>
</comment>
<evidence type="ECO:0000256" key="7">
    <source>
        <dbReference type="ARBA" id="ARBA00040493"/>
    </source>
</evidence>
<keyword evidence="6 8" id="KW-0472">Membrane</keyword>
<evidence type="ECO:0000256" key="2">
    <source>
        <dbReference type="ARBA" id="ARBA00004457"/>
    </source>
</evidence>
<keyword evidence="4 8" id="KW-0812">Transmembrane</keyword>
<dbReference type="Proteomes" id="UP000887116">
    <property type="component" value="Unassembled WGS sequence"/>
</dbReference>
<evidence type="ECO:0000256" key="4">
    <source>
        <dbReference type="ARBA" id="ARBA00022692"/>
    </source>
</evidence>
<dbReference type="Pfam" id="PF13850">
    <property type="entry name" value="ERGIC_N"/>
    <property type="match status" value="1"/>
</dbReference>
<dbReference type="GO" id="GO:0033116">
    <property type="term" value="C:endoplasmic reticulum-Golgi intermediate compartment membrane"/>
    <property type="evidence" value="ECO:0007669"/>
    <property type="project" value="UniProtKB-SubCell"/>
</dbReference>
<keyword evidence="5 8" id="KW-1133">Transmembrane helix</keyword>
<dbReference type="GO" id="GO:0006888">
    <property type="term" value="P:endoplasmic reticulum to Golgi vesicle-mediated transport"/>
    <property type="evidence" value="ECO:0007669"/>
    <property type="project" value="TreeGrafter"/>
</dbReference>
<comment type="subcellular location">
    <subcellularLocation>
        <location evidence="2">Endoplasmic reticulum-Golgi intermediate compartment membrane</location>
        <topology evidence="2">Multi-pass membrane protein</topology>
    </subcellularLocation>
    <subcellularLocation>
        <location evidence="1">Golgi apparatus</location>
        <location evidence="1">cis-Golgi network membrane</location>
        <topology evidence="1">Multi-pass membrane protein</topology>
    </subcellularLocation>
</comment>
<dbReference type="GO" id="GO:0030134">
    <property type="term" value="C:COPII-coated ER to Golgi transport vesicle"/>
    <property type="evidence" value="ECO:0007669"/>
    <property type="project" value="TreeGrafter"/>
</dbReference>
<protein>
    <recommendedName>
        <fullName evidence="7">Endoplasmic reticulum-Golgi intermediate compartment protein 3</fullName>
    </recommendedName>
</protein>
<gene>
    <name evidence="11" type="primary">ergic3</name>
    <name evidence="11" type="ORF">TNCT_276721</name>
</gene>
<evidence type="ECO:0000256" key="3">
    <source>
        <dbReference type="ARBA" id="ARBA00005648"/>
    </source>
</evidence>
<evidence type="ECO:0000259" key="10">
    <source>
        <dbReference type="Pfam" id="PF13850"/>
    </source>
</evidence>
<dbReference type="OrthoDB" id="6407465at2759"/>